<dbReference type="Pfam" id="PF06427">
    <property type="entry name" value="UDP-g_GGTase"/>
    <property type="match status" value="1"/>
</dbReference>
<dbReference type="GO" id="GO:0051082">
    <property type="term" value="F:unfolded protein binding"/>
    <property type="evidence" value="ECO:0007669"/>
    <property type="project" value="TreeGrafter"/>
</dbReference>
<gene>
    <name evidence="2" type="ORF">J437_LFUL006462</name>
</gene>
<evidence type="ECO:0000313" key="3">
    <source>
        <dbReference type="Proteomes" id="UP000792457"/>
    </source>
</evidence>
<keyword evidence="3" id="KW-1185">Reference proteome</keyword>
<dbReference type="InterPro" id="IPR040525">
    <property type="entry name" value="UGGT_TRXL_4"/>
</dbReference>
<dbReference type="GO" id="GO:0003980">
    <property type="term" value="F:UDP-glucose:glycoprotein glucosyltransferase activity"/>
    <property type="evidence" value="ECO:0007669"/>
    <property type="project" value="InterPro"/>
</dbReference>
<dbReference type="OrthoDB" id="27683at2759"/>
<reference evidence="2" key="1">
    <citation type="submission" date="2013-04" db="EMBL/GenBank/DDBJ databases">
        <authorList>
            <person name="Qu J."/>
            <person name="Murali S.C."/>
            <person name="Bandaranaike D."/>
            <person name="Bellair M."/>
            <person name="Blankenburg K."/>
            <person name="Chao H."/>
            <person name="Dinh H."/>
            <person name="Doddapaneni H."/>
            <person name="Downs B."/>
            <person name="Dugan-Rocha S."/>
            <person name="Elkadiri S."/>
            <person name="Gnanaolivu R.D."/>
            <person name="Hernandez B."/>
            <person name="Javaid M."/>
            <person name="Jayaseelan J.C."/>
            <person name="Lee S."/>
            <person name="Li M."/>
            <person name="Ming W."/>
            <person name="Munidasa M."/>
            <person name="Muniz J."/>
            <person name="Nguyen L."/>
            <person name="Ongeri F."/>
            <person name="Osuji N."/>
            <person name="Pu L.-L."/>
            <person name="Puazo M."/>
            <person name="Qu C."/>
            <person name="Quiroz J."/>
            <person name="Raj R."/>
            <person name="Weissenberger G."/>
            <person name="Xin Y."/>
            <person name="Zou X."/>
            <person name="Han Y."/>
            <person name="Richards S."/>
            <person name="Worley K."/>
            <person name="Muzny D."/>
            <person name="Gibbs R."/>
        </authorList>
    </citation>
    <scope>NUCLEOTIDE SEQUENCE</scope>
    <source>
        <strain evidence="2">Sampled in the wild</strain>
    </source>
</reference>
<dbReference type="PANTHER" id="PTHR11226:SF0">
    <property type="entry name" value="UDP-GLUCOSE:GLYCOPROTEIN GLUCOSYLTRANSFERASE"/>
    <property type="match status" value="1"/>
</dbReference>
<protein>
    <recommendedName>
        <fullName evidence="1">UDP-glucose:glycoprotein glucosyltransferase thioredoxin-like domain-containing protein</fullName>
    </recommendedName>
</protein>
<reference evidence="2" key="2">
    <citation type="submission" date="2017-10" db="EMBL/GenBank/DDBJ databases">
        <title>Ladona fulva Genome sequencing and assembly.</title>
        <authorList>
            <person name="Murali S."/>
            <person name="Richards S."/>
            <person name="Bandaranaike D."/>
            <person name="Bellair M."/>
            <person name="Blankenburg K."/>
            <person name="Chao H."/>
            <person name="Dinh H."/>
            <person name="Doddapaneni H."/>
            <person name="Dugan-Rocha S."/>
            <person name="Elkadiri S."/>
            <person name="Gnanaolivu R."/>
            <person name="Hernandez B."/>
            <person name="Skinner E."/>
            <person name="Javaid M."/>
            <person name="Lee S."/>
            <person name="Li M."/>
            <person name="Ming W."/>
            <person name="Munidasa M."/>
            <person name="Muniz J."/>
            <person name="Nguyen L."/>
            <person name="Hughes D."/>
            <person name="Osuji N."/>
            <person name="Pu L.-L."/>
            <person name="Puazo M."/>
            <person name="Qu C."/>
            <person name="Quiroz J."/>
            <person name="Raj R."/>
            <person name="Weissenberger G."/>
            <person name="Xin Y."/>
            <person name="Zou X."/>
            <person name="Han Y."/>
            <person name="Worley K."/>
            <person name="Muzny D."/>
            <person name="Gibbs R."/>
        </authorList>
    </citation>
    <scope>NUCLEOTIDE SEQUENCE</scope>
    <source>
        <strain evidence="2">Sampled in the wild</strain>
    </source>
</reference>
<dbReference type="PANTHER" id="PTHR11226">
    <property type="entry name" value="UDP-GLUCOSE GLYCOPROTEIN:GLUCOSYLTRANSFERASE"/>
    <property type="match status" value="1"/>
</dbReference>
<dbReference type="AlphaFoldDB" id="A0A8K0NX54"/>
<feature type="domain" description="UDP-glucose:glycoprotein glucosyltransferase thioredoxin-like" evidence="1">
    <location>
        <begin position="28"/>
        <end position="260"/>
    </location>
</feature>
<sequence length="545" mass="60729">MGADPFPEDHSWNWYLANRSKISSLDLSAAIVHRAGYVTRRDDQIPKMITNWVVADLETPDGRQLMADAVDQMRSSSTIRVSVILNPTSLPAIGEVWDGNKFIFSRTVIAALSVMKPDISGQYLSKILKEDVALDISSGKKDPSEIKVQDFDMSILRREIDSSNGENLLRAHRDFCERSLGIATGGKRAVVNNGRVLGPLDDDEIFSADDFGLLERYAFTTVTEKIGKALAKAGDEDDMEDSEEDSNPNKKSDKIMRLVSLLISRPQSKSRFEIPYRGDQYSVIKIDAQHPDRPAFDITVIVDPVSRGAQKVGPILSTLLEVINCNLRVFLNPVEKNSDMPLKSFYRFVLEAEPQFSADGRIAPGPMARFINMPTSVLLTQNMHVPENWLVESVRSPYDLDNIRLEDVESTVHSEFELEYLLLEGHCFEQTMGNPPRGLQITLGTNHQPVVVDTIVMANLGYFQLKANPGAWSLRLRQGRSANIFDLVSVDGTEVPQNSSGVKILISSFRSHVIKLKVAKKPEMLHVDLLADDDSNSGIWNSITS</sequence>
<evidence type="ECO:0000313" key="2">
    <source>
        <dbReference type="EMBL" id="KAG8224868.1"/>
    </source>
</evidence>
<dbReference type="Pfam" id="PF18403">
    <property type="entry name" value="Thioredoxin_15"/>
    <property type="match status" value="1"/>
</dbReference>
<dbReference type="GO" id="GO:0036503">
    <property type="term" value="P:ERAD pathway"/>
    <property type="evidence" value="ECO:0007669"/>
    <property type="project" value="TreeGrafter"/>
</dbReference>
<dbReference type="InterPro" id="IPR009448">
    <property type="entry name" value="UDP-g_GGtrans"/>
</dbReference>
<organism evidence="2 3">
    <name type="scientific">Ladona fulva</name>
    <name type="common">Scarce chaser dragonfly</name>
    <name type="synonym">Libellula fulva</name>
    <dbReference type="NCBI Taxonomy" id="123851"/>
    <lineage>
        <taxon>Eukaryota</taxon>
        <taxon>Metazoa</taxon>
        <taxon>Ecdysozoa</taxon>
        <taxon>Arthropoda</taxon>
        <taxon>Hexapoda</taxon>
        <taxon>Insecta</taxon>
        <taxon>Pterygota</taxon>
        <taxon>Palaeoptera</taxon>
        <taxon>Odonata</taxon>
        <taxon>Epiprocta</taxon>
        <taxon>Anisoptera</taxon>
        <taxon>Libelluloidea</taxon>
        <taxon>Libellulidae</taxon>
        <taxon>Ladona</taxon>
    </lineage>
</organism>
<dbReference type="GO" id="GO:0018279">
    <property type="term" value="P:protein N-linked glycosylation via asparagine"/>
    <property type="evidence" value="ECO:0007669"/>
    <property type="project" value="TreeGrafter"/>
</dbReference>
<proteinExistence type="predicted"/>
<dbReference type="EMBL" id="KZ308214">
    <property type="protein sequence ID" value="KAG8224868.1"/>
    <property type="molecule type" value="Genomic_DNA"/>
</dbReference>
<name>A0A8K0NX54_LADFU</name>
<accession>A0A8K0NX54</accession>
<comment type="caution">
    <text evidence="2">The sequence shown here is derived from an EMBL/GenBank/DDBJ whole genome shotgun (WGS) entry which is preliminary data.</text>
</comment>
<dbReference type="Proteomes" id="UP000792457">
    <property type="component" value="Unassembled WGS sequence"/>
</dbReference>
<evidence type="ECO:0000259" key="1">
    <source>
        <dbReference type="Pfam" id="PF18403"/>
    </source>
</evidence>
<dbReference type="GO" id="GO:0005783">
    <property type="term" value="C:endoplasmic reticulum"/>
    <property type="evidence" value="ECO:0007669"/>
    <property type="project" value="TreeGrafter"/>
</dbReference>